<dbReference type="AlphaFoldDB" id="A0A699SA16"/>
<dbReference type="EMBL" id="BKCJ011148447">
    <property type="protein sequence ID" value="GFC94396.1"/>
    <property type="molecule type" value="Genomic_DNA"/>
</dbReference>
<comment type="caution">
    <text evidence="1">The sequence shown here is derived from an EMBL/GenBank/DDBJ whole genome shotgun (WGS) entry which is preliminary data.</text>
</comment>
<feature type="non-terminal residue" evidence="1">
    <location>
        <position position="1"/>
    </location>
</feature>
<protein>
    <submittedName>
        <fullName evidence="1">Uncharacterized protein</fullName>
    </submittedName>
</protein>
<reference evidence="1" key="1">
    <citation type="journal article" date="2019" name="Sci. Rep.">
        <title>Draft genome of Tanacetum cinerariifolium, the natural source of mosquito coil.</title>
        <authorList>
            <person name="Yamashiro T."/>
            <person name="Shiraishi A."/>
            <person name="Satake H."/>
            <person name="Nakayama K."/>
        </authorList>
    </citation>
    <scope>NUCLEOTIDE SEQUENCE</scope>
</reference>
<proteinExistence type="predicted"/>
<sequence>GRNLLEARHLHTLIGIVLDAGSRGVFTGVRGRPFLAAAAAGEGQGSHGQQANSWRKFHMIKRILVPIGRSKRYRLRVKVQSSLCALRAALAGVGGYGAKTYFTNIVCAAAYGGVLHKEFVAATYVQAEREFGLRSKA</sequence>
<gene>
    <name evidence="1" type="ORF">Tci_866366</name>
</gene>
<accession>A0A699SA16</accession>
<organism evidence="1">
    <name type="scientific">Tanacetum cinerariifolium</name>
    <name type="common">Dalmatian daisy</name>
    <name type="synonym">Chrysanthemum cinerariifolium</name>
    <dbReference type="NCBI Taxonomy" id="118510"/>
    <lineage>
        <taxon>Eukaryota</taxon>
        <taxon>Viridiplantae</taxon>
        <taxon>Streptophyta</taxon>
        <taxon>Embryophyta</taxon>
        <taxon>Tracheophyta</taxon>
        <taxon>Spermatophyta</taxon>
        <taxon>Magnoliopsida</taxon>
        <taxon>eudicotyledons</taxon>
        <taxon>Gunneridae</taxon>
        <taxon>Pentapetalae</taxon>
        <taxon>asterids</taxon>
        <taxon>campanulids</taxon>
        <taxon>Asterales</taxon>
        <taxon>Asteraceae</taxon>
        <taxon>Asteroideae</taxon>
        <taxon>Anthemideae</taxon>
        <taxon>Anthemidinae</taxon>
        <taxon>Tanacetum</taxon>
    </lineage>
</organism>
<evidence type="ECO:0000313" key="1">
    <source>
        <dbReference type="EMBL" id="GFC94396.1"/>
    </source>
</evidence>
<name>A0A699SA16_TANCI</name>